<dbReference type="GO" id="GO:0047617">
    <property type="term" value="F:fatty acyl-CoA hydrolase activity"/>
    <property type="evidence" value="ECO:0007669"/>
    <property type="project" value="InterPro"/>
</dbReference>
<dbReference type="STRING" id="867903.ThesuDRAFT_01426"/>
<feature type="compositionally biased region" description="Low complexity" evidence="3">
    <location>
        <begin position="7"/>
        <end position="24"/>
    </location>
</feature>
<name>K6PRT5_9FIRM</name>
<dbReference type="SUPFAM" id="SSF54637">
    <property type="entry name" value="Thioesterase/thiol ester dehydrase-isomerase"/>
    <property type="match status" value="1"/>
</dbReference>
<comment type="similarity">
    <text evidence="1">Belongs to the thioesterase PaaI family.</text>
</comment>
<evidence type="ECO:0000256" key="3">
    <source>
        <dbReference type="SAM" id="MobiDB-lite"/>
    </source>
</evidence>
<dbReference type="InterPro" id="IPR003736">
    <property type="entry name" value="PAAI_dom"/>
</dbReference>
<dbReference type="EMBL" id="AENY02000002">
    <property type="protein sequence ID" value="EKP95667.1"/>
    <property type="molecule type" value="Genomic_DNA"/>
</dbReference>
<reference evidence="5" key="1">
    <citation type="submission" date="2010-10" db="EMBL/GenBank/DDBJ databases">
        <authorList>
            <consortium name="US DOE Joint Genome Institute (JGI-PGF)"/>
            <person name="Lucas S."/>
            <person name="Copeland A."/>
            <person name="Lapidus A."/>
            <person name="Bruce D."/>
            <person name="Goodwin L."/>
            <person name="Pitluck S."/>
            <person name="Kyrpides N."/>
            <person name="Mavromatis K."/>
            <person name="Detter J.C."/>
            <person name="Han C."/>
            <person name="Land M."/>
            <person name="Hauser L."/>
            <person name="Markowitz V."/>
            <person name="Cheng J.-F."/>
            <person name="Hugenholtz P."/>
            <person name="Woyke T."/>
            <person name="Wu D."/>
            <person name="Pukall R."/>
            <person name="Wahrenburg C."/>
            <person name="Brambilla E."/>
            <person name="Klenk H.-P."/>
            <person name="Eisen J.A."/>
        </authorList>
    </citation>
    <scope>NUCLEOTIDE SEQUENCE [LARGE SCALE GENOMIC DNA]</scope>
    <source>
        <strain evidence="5">DSM 13965</strain>
    </source>
</reference>
<dbReference type="Proteomes" id="UP000005710">
    <property type="component" value="Unassembled WGS sequence"/>
</dbReference>
<comment type="caution">
    <text evidence="5">The sequence shown here is derived from an EMBL/GenBank/DDBJ whole genome shotgun (WGS) entry which is preliminary data.</text>
</comment>
<dbReference type="InterPro" id="IPR029069">
    <property type="entry name" value="HotDog_dom_sf"/>
</dbReference>
<keyword evidence="2" id="KW-0378">Hydrolase</keyword>
<feature type="region of interest" description="Disordered" evidence="3">
    <location>
        <begin position="1"/>
        <end position="88"/>
    </location>
</feature>
<dbReference type="eggNOG" id="COG2050">
    <property type="taxonomic scope" value="Bacteria"/>
</dbReference>
<evidence type="ECO:0000259" key="4">
    <source>
        <dbReference type="Pfam" id="PF03061"/>
    </source>
</evidence>
<dbReference type="CDD" id="cd03443">
    <property type="entry name" value="PaaI_thioesterase"/>
    <property type="match status" value="1"/>
</dbReference>
<protein>
    <recommendedName>
        <fullName evidence="4">Thioesterase domain-containing protein</fullName>
    </recommendedName>
</protein>
<feature type="region of interest" description="Disordered" evidence="3">
    <location>
        <begin position="205"/>
        <end position="236"/>
    </location>
</feature>
<dbReference type="PANTHER" id="PTHR21660:SF1">
    <property type="entry name" value="ACYL-COENZYME A THIOESTERASE 13"/>
    <property type="match status" value="1"/>
</dbReference>
<dbReference type="NCBIfam" id="TIGR00369">
    <property type="entry name" value="unchar_dom_1"/>
    <property type="match status" value="1"/>
</dbReference>
<dbReference type="AlphaFoldDB" id="K6PRT5"/>
<reference evidence="5" key="2">
    <citation type="submission" date="2012-10" db="EMBL/GenBank/DDBJ databases">
        <title>Improved high-quality draft of Thermaerobacter subterraneus C21, DSM 13965.</title>
        <authorList>
            <consortium name="DOE Joint Genome Institute"/>
            <person name="Eisen J."/>
            <person name="Huntemann M."/>
            <person name="Wei C.-L."/>
            <person name="Han J."/>
            <person name="Detter J.C."/>
            <person name="Han C."/>
            <person name="Tapia R."/>
            <person name="Chen A."/>
            <person name="Kyrpides N."/>
            <person name="Mavromatis K."/>
            <person name="Markowitz V."/>
            <person name="Szeto E."/>
            <person name="Ivanova N."/>
            <person name="Mikhailova N."/>
            <person name="Ovchinnikova G."/>
            <person name="Pagani I."/>
            <person name="Pati A."/>
            <person name="Goodwin L."/>
            <person name="Nordberg H.P."/>
            <person name="Cantor M.N."/>
            <person name="Hua S.X."/>
            <person name="Woyke T."/>
            <person name="Eisen J."/>
            <person name="Klenk H.-P."/>
        </authorList>
    </citation>
    <scope>NUCLEOTIDE SEQUENCE [LARGE SCALE GENOMIC DNA]</scope>
    <source>
        <strain evidence="5">DSM 13965</strain>
    </source>
</reference>
<keyword evidence="6" id="KW-1185">Reference proteome</keyword>
<proteinExistence type="inferred from homology"/>
<evidence type="ECO:0000256" key="1">
    <source>
        <dbReference type="ARBA" id="ARBA00008324"/>
    </source>
</evidence>
<dbReference type="InterPro" id="IPR006683">
    <property type="entry name" value="Thioestr_dom"/>
</dbReference>
<evidence type="ECO:0000313" key="6">
    <source>
        <dbReference type="Proteomes" id="UP000005710"/>
    </source>
</evidence>
<gene>
    <name evidence="5" type="ORF">ThesuDRAFT_01426</name>
</gene>
<dbReference type="InterPro" id="IPR039298">
    <property type="entry name" value="ACOT13"/>
</dbReference>
<dbReference type="HOGENOM" id="CLU_102573_0_0_9"/>
<evidence type="ECO:0000313" key="5">
    <source>
        <dbReference type="EMBL" id="EKP95667.1"/>
    </source>
</evidence>
<feature type="domain" description="Thioesterase" evidence="4">
    <location>
        <begin position="120"/>
        <end position="196"/>
    </location>
</feature>
<feature type="compositionally biased region" description="Gly residues" evidence="3">
    <location>
        <begin position="43"/>
        <end position="71"/>
    </location>
</feature>
<sequence>MTHREVPAPGAAVPGGQPGAQQGETPGGGEPRPPQGRTPPGRGPGAPQGGTPPGGEPAGGTGADPGSGHGAGPDAAGLANPRHPDDAIPFRRHLGIQVVEAAAGRALLRLPARPEIGNRFGNVHGGALATLVDGAMSNAILSLLPAGDRIGGTIELSIRFLEPARGTVMAEGRVLRLGGRIAFAQADVRDAGGHLVATAQGSYALHRHRPPERPGSEPGRPGCGPDPLGRAGRRRA</sequence>
<dbReference type="Gene3D" id="3.10.129.10">
    <property type="entry name" value="Hotdog Thioesterase"/>
    <property type="match status" value="1"/>
</dbReference>
<dbReference type="RefSeq" id="WP_006903695.1">
    <property type="nucleotide sequence ID" value="NZ_JH976535.1"/>
</dbReference>
<evidence type="ECO:0000256" key="2">
    <source>
        <dbReference type="ARBA" id="ARBA00022801"/>
    </source>
</evidence>
<dbReference type="Pfam" id="PF03061">
    <property type="entry name" value="4HBT"/>
    <property type="match status" value="1"/>
</dbReference>
<accession>K6PRT5</accession>
<dbReference type="PANTHER" id="PTHR21660">
    <property type="entry name" value="THIOESTERASE SUPERFAMILY MEMBER-RELATED"/>
    <property type="match status" value="1"/>
</dbReference>
<organism evidence="5 6">
    <name type="scientific">Thermaerobacter subterraneus DSM 13965</name>
    <dbReference type="NCBI Taxonomy" id="867903"/>
    <lineage>
        <taxon>Bacteria</taxon>
        <taxon>Bacillati</taxon>
        <taxon>Bacillota</taxon>
        <taxon>Clostridia</taxon>
        <taxon>Eubacteriales</taxon>
        <taxon>Clostridiales Family XVII. Incertae Sedis</taxon>
        <taxon>Thermaerobacter</taxon>
    </lineage>
</organism>
<feature type="compositionally biased region" description="Low complexity" evidence="3">
    <location>
        <begin position="216"/>
        <end position="225"/>
    </location>
</feature>